<dbReference type="InterPro" id="IPR036652">
    <property type="entry name" value="YjeF_N_dom_sf"/>
</dbReference>
<evidence type="ECO:0000256" key="9">
    <source>
        <dbReference type="ARBA" id="ARBA00022958"/>
    </source>
</evidence>
<dbReference type="PANTHER" id="PTHR12592">
    <property type="entry name" value="ATP-DEPENDENT (S)-NAD(P)H-HYDRATE DEHYDRATASE FAMILY MEMBER"/>
    <property type="match status" value="1"/>
</dbReference>
<keyword evidence="10 17" id="KW-0520">NAD</keyword>
<comment type="cofactor">
    <cofactor evidence="17">
        <name>Mg(2+)</name>
        <dbReference type="ChEBI" id="CHEBI:18420"/>
    </cofactor>
</comment>
<proteinExistence type="inferred from homology"/>
<dbReference type="Gene3D" id="3.40.1190.20">
    <property type="match status" value="1"/>
</dbReference>
<evidence type="ECO:0000313" key="22">
    <source>
        <dbReference type="EMBL" id="MDQ2101431.1"/>
    </source>
</evidence>
<dbReference type="InterPro" id="IPR004443">
    <property type="entry name" value="YjeF_N_dom"/>
</dbReference>
<dbReference type="EC" id="4.2.1.136" evidence="19"/>
<dbReference type="HAMAP" id="MF_01966">
    <property type="entry name" value="NADHX_epimerase"/>
    <property type="match status" value="1"/>
</dbReference>
<evidence type="ECO:0000256" key="3">
    <source>
        <dbReference type="ARBA" id="ARBA00006001"/>
    </source>
</evidence>
<feature type="binding site" evidence="18">
    <location>
        <position position="117"/>
    </location>
    <ligand>
        <name>K(+)</name>
        <dbReference type="ChEBI" id="CHEBI:29103"/>
    </ligand>
</feature>
<evidence type="ECO:0000256" key="7">
    <source>
        <dbReference type="ARBA" id="ARBA00022840"/>
    </source>
</evidence>
<comment type="function">
    <text evidence="18">Catalyzes the epimerization of the S- and R-forms of NAD(P)HX, a damaged form of NAD(P)H that is a result of enzymatic or heat-dependent hydration. This is a prerequisite for the S-specific NAD(P)H-hydrate dehydratase to allow the repair of both epimers of NAD(P)HX.</text>
</comment>
<comment type="function">
    <text evidence="14 19">Bifunctional enzyme that catalyzes the epimerization of the S- and R-forms of NAD(P)HX and the dehydration of the S-form of NAD(P)HX at the expense of ADP, which is converted to AMP. This allows the repair of both epimers of NAD(P)HX, a damaged form of NAD(P)H that is a result of enzymatic or heat-dependent hydration.</text>
</comment>
<dbReference type="Gene3D" id="3.40.50.10260">
    <property type="entry name" value="YjeF N-terminal domain"/>
    <property type="match status" value="1"/>
</dbReference>
<feature type="binding site" evidence="18">
    <location>
        <begin position="56"/>
        <end position="60"/>
    </location>
    <ligand>
        <name>(6S)-NADPHX</name>
        <dbReference type="ChEBI" id="CHEBI:64076"/>
    </ligand>
</feature>
<dbReference type="Pfam" id="PF03853">
    <property type="entry name" value="YjeF_N"/>
    <property type="match status" value="1"/>
</dbReference>
<comment type="catalytic activity">
    <reaction evidence="15 17 19">
        <text>(6S)-NADHX + ADP = AMP + phosphate + NADH + H(+)</text>
        <dbReference type="Rhea" id="RHEA:32223"/>
        <dbReference type="ChEBI" id="CHEBI:15378"/>
        <dbReference type="ChEBI" id="CHEBI:43474"/>
        <dbReference type="ChEBI" id="CHEBI:57945"/>
        <dbReference type="ChEBI" id="CHEBI:64074"/>
        <dbReference type="ChEBI" id="CHEBI:456215"/>
        <dbReference type="ChEBI" id="CHEBI:456216"/>
        <dbReference type="EC" id="4.2.1.136"/>
    </reaction>
</comment>
<evidence type="ECO:0000256" key="14">
    <source>
        <dbReference type="ARBA" id="ARBA00025153"/>
    </source>
</evidence>
<keyword evidence="7 17" id="KW-0067">ATP-binding</keyword>
<evidence type="ECO:0000256" key="11">
    <source>
        <dbReference type="ARBA" id="ARBA00023235"/>
    </source>
</evidence>
<keyword evidence="13" id="KW-0511">Multifunctional enzyme</keyword>
<comment type="cofactor">
    <cofactor evidence="18 19">
        <name>K(+)</name>
        <dbReference type="ChEBI" id="CHEBI:29103"/>
    </cofactor>
    <text evidence="18 19">Binds 1 potassium ion per subunit.</text>
</comment>
<dbReference type="InterPro" id="IPR029056">
    <property type="entry name" value="Ribokinase-like"/>
</dbReference>
<comment type="caution">
    <text evidence="18">Lacks conserved residue(s) required for the propagation of feature annotation.</text>
</comment>
<dbReference type="InterPro" id="IPR030677">
    <property type="entry name" value="Nnr"/>
</dbReference>
<feature type="binding site" evidence="17">
    <location>
        <position position="429"/>
    </location>
    <ligand>
        <name>(6S)-NADPHX</name>
        <dbReference type="ChEBI" id="CHEBI:64076"/>
    </ligand>
</feature>
<reference evidence="22 23" key="1">
    <citation type="submission" date="2023-06" db="EMBL/GenBank/DDBJ databases">
        <title>Azospirillum isscasensis sp.nov, a bacterium isolated from rhizosphere soil of rice.</title>
        <authorList>
            <person name="Wang H."/>
        </authorList>
    </citation>
    <scope>NUCLEOTIDE SEQUENCE [LARGE SCALE GENOMIC DNA]</scope>
    <source>
        <strain evidence="22 23">C340-1</strain>
    </source>
</reference>
<evidence type="ECO:0000256" key="17">
    <source>
        <dbReference type="HAMAP-Rule" id="MF_01965"/>
    </source>
</evidence>
<dbReference type="PROSITE" id="PS51383">
    <property type="entry name" value="YJEF_C_3"/>
    <property type="match status" value="1"/>
</dbReference>
<dbReference type="CDD" id="cd01171">
    <property type="entry name" value="YXKO-related"/>
    <property type="match status" value="1"/>
</dbReference>
<evidence type="ECO:0000256" key="16">
    <source>
        <dbReference type="ARBA" id="ARBA00049209"/>
    </source>
</evidence>
<evidence type="ECO:0000313" key="23">
    <source>
        <dbReference type="Proteomes" id="UP001227317"/>
    </source>
</evidence>
<dbReference type="PROSITE" id="PS51385">
    <property type="entry name" value="YJEF_N"/>
    <property type="match status" value="1"/>
</dbReference>
<dbReference type="HAMAP" id="MF_01965">
    <property type="entry name" value="NADHX_dehydratase"/>
    <property type="match status" value="1"/>
</dbReference>
<evidence type="ECO:0000256" key="18">
    <source>
        <dbReference type="HAMAP-Rule" id="MF_01966"/>
    </source>
</evidence>
<evidence type="ECO:0000259" key="21">
    <source>
        <dbReference type="PROSITE" id="PS51385"/>
    </source>
</evidence>
<feature type="binding site" evidence="17">
    <location>
        <position position="312"/>
    </location>
    <ligand>
        <name>(6S)-NADPHX</name>
        <dbReference type="ChEBI" id="CHEBI:64076"/>
    </ligand>
</feature>
<keyword evidence="23" id="KW-1185">Reference proteome</keyword>
<evidence type="ECO:0000256" key="12">
    <source>
        <dbReference type="ARBA" id="ARBA00023239"/>
    </source>
</evidence>
<evidence type="ECO:0000256" key="6">
    <source>
        <dbReference type="ARBA" id="ARBA00022741"/>
    </source>
</evidence>
<protein>
    <recommendedName>
        <fullName evidence="19">Bifunctional NAD(P)H-hydrate repair enzyme</fullName>
    </recommendedName>
    <alternativeName>
        <fullName evidence="19">Nicotinamide nucleotide repair protein</fullName>
    </alternativeName>
    <domain>
        <recommendedName>
            <fullName evidence="19">ADP-dependent (S)-NAD(P)H-hydrate dehydratase</fullName>
            <ecNumber evidence="19">4.2.1.136</ecNumber>
        </recommendedName>
        <alternativeName>
            <fullName evidence="19">ADP-dependent NAD(P)HX dehydratase</fullName>
        </alternativeName>
    </domain>
    <domain>
        <recommendedName>
            <fullName evidence="19">NAD(P)H-hydrate epimerase</fullName>
            <ecNumber evidence="19">5.1.99.6</ecNumber>
        </recommendedName>
    </domain>
</protein>
<dbReference type="InterPro" id="IPR000631">
    <property type="entry name" value="CARKD"/>
</dbReference>
<evidence type="ECO:0000256" key="10">
    <source>
        <dbReference type="ARBA" id="ARBA00023027"/>
    </source>
</evidence>
<comment type="catalytic activity">
    <reaction evidence="1 18 19">
        <text>(6R)-NADHX = (6S)-NADHX</text>
        <dbReference type="Rhea" id="RHEA:32215"/>
        <dbReference type="ChEBI" id="CHEBI:64074"/>
        <dbReference type="ChEBI" id="CHEBI:64075"/>
        <dbReference type="EC" id="5.1.99.6"/>
    </reaction>
</comment>
<evidence type="ECO:0000256" key="19">
    <source>
        <dbReference type="PIRNR" id="PIRNR017184"/>
    </source>
</evidence>
<comment type="subunit">
    <text evidence="17">Homotetramer.</text>
</comment>
<feature type="binding site" evidence="17">
    <location>
        <begin position="399"/>
        <end position="403"/>
    </location>
    <ligand>
        <name>AMP</name>
        <dbReference type="ChEBI" id="CHEBI:456215"/>
    </ligand>
</feature>
<evidence type="ECO:0000256" key="1">
    <source>
        <dbReference type="ARBA" id="ARBA00000013"/>
    </source>
</evidence>
<evidence type="ECO:0000256" key="2">
    <source>
        <dbReference type="ARBA" id="ARBA00000909"/>
    </source>
</evidence>
<feature type="binding site" evidence="18">
    <location>
        <position position="57"/>
    </location>
    <ligand>
        <name>K(+)</name>
        <dbReference type="ChEBI" id="CHEBI:29103"/>
    </ligand>
</feature>
<feature type="binding site" evidence="18">
    <location>
        <position position="148"/>
    </location>
    <ligand>
        <name>(6S)-NADPHX</name>
        <dbReference type="ChEBI" id="CHEBI:64076"/>
    </ligand>
</feature>
<keyword evidence="6 17" id="KW-0547">Nucleotide-binding</keyword>
<comment type="similarity">
    <text evidence="18">Belongs to the NnrE/AIBP family.</text>
</comment>
<comment type="catalytic activity">
    <reaction evidence="16 17 19">
        <text>(6S)-NADPHX + ADP = AMP + phosphate + NADPH + H(+)</text>
        <dbReference type="Rhea" id="RHEA:32235"/>
        <dbReference type="ChEBI" id="CHEBI:15378"/>
        <dbReference type="ChEBI" id="CHEBI:43474"/>
        <dbReference type="ChEBI" id="CHEBI:57783"/>
        <dbReference type="ChEBI" id="CHEBI:64076"/>
        <dbReference type="ChEBI" id="CHEBI:456215"/>
        <dbReference type="ChEBI" id="CHEBI:456216"/>
        <dbReference type="EC" id="4.2.1.136"/>
    </reaction>
</comment>
<evidence type="ECO:0000256" key="4">
    <source>
        <dbReference type="ARBA" id="ARBA00009524"/>
    </source>
</evidence>
<evidence type="ECO:0000259" key="20">
    <source>
        <dbReference type="PROSITE" id="PS51383"/>
    </source>
</evidence>
<evidence type="ECO:0000256" key="15">
    <source>
        <dbReference type="ARBA" id="ARBA00048238"/>
    </source>
</evidence>
<dbReference type="EC" id="5.1.99.6" evidence="19"/>
<keyword evidence="8 17" id="KW-0521">NADP</keyword>
<evidence type="ECO:0000256" key="8">
    <source>
        <dbReference type="ARBA" id="ARBA00022857"/>
    </source>
</evidence>
<feature type="binding site" evidence="18">
    <location>
        <position position="151"/>
    </location>
    <ligand>
        <name>K(+)</name>
        <dbReference type="ChEBI" id="CHEBI:29103"/>
    </ligand>
</feature>
<comment type="catalytic activity">
    <reaction evidence="2 18 19">
        <text>(6R)-NADPHX = (6S)-NADPHX</text>
        <dbReference type="Rhea" id="RHEA:32227"/>
        <dbReference type="ChEBI" id="CHEBI:64076"/>
        <dbReference type="ChEBI" id="CHEBI:64077"/>
        <dbReference type="EC" id="5.1.99.6"/>
    </reaction>
</comment>
<dbReference type="NCBIfam" id="TIGR00196">
    <property type="entry name" value="yjeF_cterm"/>
    <property type="match status" value="1"/>
</dbReference>
<dbReference type="Pfam" id="PF01256">
    <property type="entry name" value="Carb_kinase"/>
    <property type="match status" value="1"/>
</dbReference>
<comment type="similarity">
    <text evidence="17">Belongs to the NnrD/CARKD family.</text>
</comment>
<keyword evidence="5 18" id="KW-0479">Metal-binding</keyword>
<comment type="caution">
    <text evidence="22">The sequence shown here is derived from an EMBL/GenBank/DDBJ whole genome shotgun (WGS) entry which is preliminary data.</text>
</comment>
<dbReference type="PANTHER" id="PTHR12592:SF0">
    <property type="entry name" value="ATP-DEPENDENT (S)-NAD(P)H-HYDRATE DEHYDRATASE"/>
    <property type="match status" value="1"/>
</dbReference>
<comment type="function">
    <text evidence="17">Catalyzes the dehydration of the S-form of NAD(P)HX at the expense of ADP, which is converted to AMP. Together with NAD(P)HX epimerase, which catalyzes the epimerization of the S- and R-forms, the enzyme allows the repair of both epimers of NAD(P)HX, a damaged form of NAD(P)H that is a result of enzymatic or heat-dependent hydration.</text>
</comment>
<evidence type="ECO:0000256" key="13">
    <source>
        <dbReference type="ARBA" id="ARBA00023268"/>
    </source>
</evidence>
<dbReference type="NCBIfam" id="TIGR00197">
    <property type="entry name" value="yjeF_nterm"/>
    <property type="match status" value="1"/>
</dbReference>
<evidence type="ECO:0000256" key="5">
    <source>
        <dbReference type="ARBA" id="ARBA00022723"/>
    </source>
</evidence>
<sequence length="488" mass="49669">MDELLSIAEMYRADALTIAGGVPGPVLMEAAGAAVVRAVCERWAPHPTVVLCGPGNNGGDGFVIARLLLEAGWPVRLALFGSRSALRGDAAVAAGRWTGPVEAADPWLLEGNPLVIDALFGAGLARPLDGMAREVVEAMEGRTVVAVDVPSGVHGDSGQVMGVAPMAALTVTFFRRKPGHLLLPGRALCGEVVVADIGIPDTVLDSVSPRTLVNGPELWRRRYPWPRLDAHKYARGHAVVLGGARMTGAARLSARGALRAGAGLVTVACPPDAVPIYAAGSPSLIVTDVADAAAFSALLADPRKNAVLLGPGAGVGAETRARVLAALEAGKACVLDADALTSFAESPADLLDRLNGRCLLTPHEGEFARIFPEIAVPDGGKLTRARAAAARCGAVVLLKGADTVVAAPDGRAVINANAPPDLATAGSGDVLAGVALGLIAQGMDVFDAACAAVWLHGEAATAIGPGLIAEDLPDALPGVLKRLKAGQR</sequence>
<feature type="binding site" evidence="18">
    <location>
        <begin position="121"/>
        <end position="127"/>
    </location>
    <ligand>
        <name>(6S)-NADPHX</name>
        <dbReference type="ChEBI" id="CHEBI:64076"/>
    </ligand>
</feature>
<dbReference type="PIRSF" id="PIRSF017184">
    <property type="entry name" value="Nnr"/>
    <property type="match status" value="1"/>
</dbReference>
<feature type="binding site" evidence="17">
    <location>
        <position position="249"/>
    </location>
    <ligand>
        <name>(6S)-NADPHX</name>
        <dbReference type="ChEBI" id="CHEBI:64076"/>
    </ligand>
</feature>
<dbReference type="EMBL" id="JAUJFI010000003">
    <property type="protein sequence ID" value="MDQ2101431.1"/>
    <property type="molecule type" value="Genomic_DNA"/>
</dbReference>
<organism evidence="22 23">
    <name type="scientific">Azospirillum isscasi</name>
    <dbReference type="NCBI Taxonomy" id="3053926"/>
    <lineage>
        <taxon>Bacteria</taxon>
        <taxon>Pseudomonadati</taxon>
        <taxon>Pseudomonadota</taxon>
        <taxon>Alphaproteobacteria</taxon>
        <taxon>Rhodospirillales</taxon>
        <taxon>Azospirillaceae</taxon>
        <taxon>Azospirillum</taxon>
    </lineage>
</organism>
<gene>
    <name evidence="17" type="primary">nnrD</name>
    <name evidence="18" type="synonym">nnrE</name>
    <name evidence="22" type="ORF">QSG27_01835</name>
</gene>
<dbReference type="RefSeq" id="WP_306703449.1">
    <property type="nucleotide sequence ID" value="NZ_JAUJFI010000003.1"/>
</dbReference>
<dbReference type="Proteomes" id="UP001227317">
    <property type="component" value="Unassembled WGS sequence"/>
</dbReference>
<keyword evidence="11 18" id="KW-0413">Isomerase</keyword>
<name>A0ABU0WB65_9PROT</name>
<keyword evidence="9 18" id="KW-0630">Potassium</keyword>
<accession>A0ABU0WB65</accession>
<feature type="domain" description="YjeF N-terminal" evidence="21">
    <location>
        <begin position="10"/>
        <end position="205"/>
    </location>
</feature>
<comment type="similarity">
    <text evidence="4 19">In the C-terminal section; belongs to the NnrD/CARKD family.</text>
</comment>
<keyword evidence="12 17" id="KW-0456">Lyase</keyword>
<feature type="binding site" evidence="17">
    <location>
        <position position="428"/>
    </location>
    <ligand>
        <name>AMP</name>
        <dbReference type="ChEBI" id="CHEBI:456215"/>
    </ligand>
</feature>
<feature type="domain" description="YjeF C-terminal" evidence="20">
    <location>
        <begin position="215"/>
        <end position="483"/>
    </location>
</feature>
<comment type="similarity">
    <text evidence="3 19">In the N-terminal section; belongs to the NnrE/AIBP family.</text>
</comment>
<dbReference type="SUPFAM" id="SSF53613">
    <property type="entry name" value="Ribokinase-like"/>
    <property type="match status" value="1"/>
</dbReference>
<dbReference type="SUPFAM" id="SSF64153">
    <property type="entry name" value="YjeF N-terminal domain-like"/>
    <property type="match status" value="1"/>
</dbReference>
<feature type="binding site" evidence="17">
    <location>
        <position position="363"/>
    </location>
    <ligand>
        <name>(6S)-NADPHX</name>
        <dbReference type="ChEBI" id="CHEBI:64076"/>
    </ligand>
</feature>